<protein>
    <submittedName>
        <fullName evidence="1">Uncharacterized protein</fullName>
    </submittedName>
</protein>
<name>A0A3S1A8E3_ELYCH</name>
<sequence>MAARTVRLRVHYTSWDRPDGYSFSGHRGSDIPHTGSGWVRNVDIVHGPCPCPECSQSSAPSQDWFRLHVETACHVVFNTEEARATKVDFFYDDAKSRVEEKMQTIRAIKILLQDEKADTCTLVCATHSQLLGSELLQCLKETEKIKFFGPPTVWSLP</sequence>
<accession>A0A3S1A8E3</accession>
<organism evidence="1 2">
    <name type="scientific">Elysia chlorotica</name>
    <name type="common">Eastern emerald elysia</name>
    <name type="synonym">Sea slug</name>
    <dbReference type="NCBI Taxonomy" id="188477"/>
    <lineage>
        <taxon>Eukaryota</taxon>
        <taxon>Metazoa</taxon>
        <taxon>Spiralia</taxon>
        <taxon>Lophotrochozoa</taxon>
        <taxon>Mollusca</taxon>
        <taxon>Gastropoda</taxon>
        <taxon>Heterobranchia</taxon>
        <taxon>Euthyneura</taxon>
        <taxon>Panpulmonata</taxon>
        <taxon>Sacoglossa</taxon>
        <taxon>Placobranchoidea</taxon>
        <taxon>Plakobranchidae</taxon>
        <taxon>Elysia</taxon>
    </lineage>
</organism>
<comment type="caution">
    <text evidence="1">The sequence shown here is derived from an EMBL/GenBank/DDBJ whole genome shotgun (WGS) entry which is preliminary data.</text>
</comment>
<evidence type="ECO:0000313" key="1">
    <source>
        <dbReference type="EMBL" id="RUS85251.1"/>
    </source>
</evidence>
<proteinExistence type="predicted"/>
<dbReference type="Proteomes" id="UP000271974">
    <property type="component" value="Unassembled WGS sequence"/>
</dbReference>
<dbReference type="OrthoDB" id="6040779at2759"/>
<dbReference type="AlphaFoldDB" id="A0A3S1A8E3"/>
<reference evidence="1 2" key="1">
    <citation type="submission" date="2019-01" db="EMBL/GenBank/DDBJ databases">
        <title>A draft genome assembly of the solar-powered sea slug Elysia chlorotica.</title>
        <authorList>
            <person name="Cai H."/>
            <person name="Li Q."/>
            <person name="Fang X."/>
            <person name="Li J."/>
            <person name="Curtis N.E."/>
            <person name="Altenburger A."/>
            <person name="Shibata T."/>
            <person name="Feng M."/>
            <person name="Maeda T."/>
            <person name="Schwartz J.A."/>
            <person name="Shigenobu S."/>
            <person name="Lundholm N."/>
            <person name="Nishiyama T."/>
            <person name="Yang H."/>
            <person name="Hasebe M."/>
            <person name="Li S."/>
            <person name="Pierce S.K."/>
            <person name="Wang J."/>
        </authorList>
    </citation>
    <scope>NUCLEOTIDE SEQUENCE [LARGE SCALE GENOMIC DNA]</scope>
    <source>
        <strain evidence="1">EC2010</strain>
        <tissue evidence="1">Whole organism of an adult</tissue>
    </source>
</reference>
<gene>
    <name evidence="1" type="ORF">EGW08_007012</name>
</gene>
<feature type="non-terminal residue" evidence="1">
    <location>
        <position position="157"/>
    </location>
</feature>
<dbReference type="EMBL" id="RQTK01000177">
    <property type="protein sequence ID" value="RUS85251.1"/>
    <property type="molecule type" value="Genomic_DNA"/>
</dbReference>
<evidence type="ECO:0000313" key="2">
    <source>
        <dbReference type="Proteomes" id="UP000271974"/>
    </source>
</evidence>
<keyword evidence="2" id="KW-1185">Reference proteome</keyword>